<dbReference type="EMBL" id="GBRH01201168">
    <property type="protein sequence ID" value="JAD96727.1"/>
    <property type="molecule type" value="Transcribed_RNA"/>
</dbReference>
<accession>A0A0A9EL10</accession>
<organism evidence="1">
    <name type="scientific">Arundo donax</name>
    <name type="common">Giant reed</name>
    <name type="synonym">Donax arundinaceus</name>
    <dbReference type="NCBI Taxonomy" id="35708"/>
    <lineage>
        <taxon>Eukaryota</taxon>
        <taxon>Viridiplantae</taxon>
        <taxon>Streptophyta</taxon>
        <taxon>Embryophyta</taxon>
        <taxon>Tracheophyta</taxon>
        <taxon>Spermatophyta</taxon>
        <taxon>Magnoliopsida</taxon>
        <taxon>Liliopsida</taxon>
        <taxon>Poales</taxon>
        <taxon>Poaceae</taxon>
        <taxon>PACMAD clade</taxon>
        <taxon>Arundinoideae</taxon>
        <taxon>Arundineae</taxon>
        <taxon>Arundo</taxon>
    </lineage>
</organism>
<reference evidence="1" key="1">
    <citation type="submission" date="2014-09" db="EMBL/GenBank/DDBJ databases">
        <authorList>
            <person name="Magalhaes I.L.F."/>
            <person name="Oliveira U."/>
            <person name="Santos F.R."/>
            <person name="Vidigal T.H.D.A."/>
            <person name="Brescovit A.D."/>
            <person name="Santos A.J."/>
        </authorList>
    </citation>
    <scope>NUCLEOTIDE SEQUENCE</scope>
    <source>
        <tissue evidence="1">Shoot tissue taken approximately 20 cm above the soil surface</tissue>
    </source>
</reference>
<proteinExistence type="predicted"/>
<reference evidence="1" key="2">
    <citation type="journal article" date="2015" name="Data Brief">
        <title>Shoot transcriptome of the giant reed, Arundo donax.</title>
        <authorList>
            <person name="Barrero R.A."/>
            <person name="Guerrero F.D."/>
            <person name="Moolhuijzen P."/>
            <person name="Goolsby J.A."/>
            <person name="Tidwell J."/>
            <person name="Bellgard S.E."/>
            <person name="Bellgard M.I."/>
        </authorList>
    </citation>
    <scope>NUCLEOTIDE SEQUENCE</scope>
    <source>
        <tissue evidence="1">Shoot tissue taken approximately 20 cm above the soil surface</tissue>
    </source>
</reference>
<evidence type="ECO:0000313" key="1">
    <source>
        <dbReference type="EMBL" id="JAD96727.1"/>
    </source>
</evidence>
<name>A0A0A9EL10_ARUDO</name>
<sequence>MNDVSENFVEILF</sequence>
<protein>
    <submittedName>
        <fullName evidence="1">Uncharacterized protein</fullName>
    </submittedName>
</protein>